<evidence type="ECO:0000313" key="5">
    <source>
        <dbReference type="Proteomes" id="UP000663856"/>
    </source>
</evidence>
<dbReference type="PANTHER" id="PTHR11703:SF0">
    <property type="entry name" value="DEOXYHYPUSINE SYNTHASE"/>
    <property type="match status" value="1"/>
</dbReference>
<dbReference type="GO" id="GO:0005737">
    <property type="term" value="C:cytoplasm"/>
    <property type="evidence" value="ECO:0007669"/>
    <property type="project" value="TreeGrafter"/>
</dbReference>
<dbReference type="GO" id="GO:0034038">
    <property type="term" value="F:deoxyhypusine synthase activity"/>
    <property type="evidence" value="ECO:0007669"/>
    <property type="project" value="TreeGrafter"/>
</dbReference>
<evidence type="ECO:0008006" key="6">
    <source>
        <dbReference type="Google" id="ProtNLM"/>
    </source>
</evidence>
<feature type="transmembrane region" description="Helical" evidence="3">
    <location>
        <begin position="87"/>
        <end position="107"/>
    </location>
</feature>
<dbReference type="Pfam" id="PF01916">
    <property type="entry name" value="DS"/>
    <property type="match status" value="1"/>
</dbReference>
<accession>A0A816NAS2</accession>
<evidence type="ECO:0000313" key="4">
    <source>
        <dbReference type="EMBL" id="CAF2017060.1"/>
    </source>
</evidence>
<keyword evidence="2" id="KW-0520">NAD</keyword>
<evidence type="ECO:0000256" key="3">
    <source>
        <dbReference type="SAM" id="Phobius"/>
    </source>
</evidence>
<dbReference type="EMBL" id="CAJNRF010001557">
    <property type="protein sequence ID" value="CAF2017060.1"/>
    <property type="molecule type" value="Genomic_DNA"/>
</dbReference>
<name>A0A816NAS2_9BILA</name>
<keyword evidence="3" id="KW-0472">Membrane</keyword>
<protein>
    <recommendedName>
        <fullName evidence="6">Deoxyhypusine synthase</fullName>
    </recommendedName>
</protein>
<reference evidence="4" key="1">
    <citation type="submission" date="2021-02" db="EMBL/GenBank/DDBJ databases">
        <authorList>
            <person name="Nowell W R."/>
        </authorList>
    </citation>
    <scope>NUCLEOTIDE SEQUENCE</scope>
</reference>
<dbReference type="InterPro" id="IPR029035">
    <property type="entry name" value="DHS-like_NAD/FAD-binding_dom"/>
</dbReference>
<dbReference type="PANTHER" id="PTHR11703">
    <property type="entry name" value="DEOXYHYPUSINE SYNTHASE"/>
    <property type="match status" value="1"/>
</dbReference>
<dbReference type="Proteomes" id="UP000663856">
    <property type="component" value="Unassembled WGS sequence"/>
</dbReference>
<keyword evidence="3" id="KW-1133">Transmembrane helix</keyword>
<proteinExistence type="inferred from homology"/>
<dbReference type="AlphaFoldDB" id="A0A816NAS2"/>
<evidence type="ECO:0000256" key="1">
    <source>
        <dbReference type="ARBA" id="ARBA00009892"/>
    </source>
</evidence>
<dbReference type="InterPro" id="IPR002773">
    <property type="entry name" value="Deoxyhypusine_synthase"/>
</dbReference>
<gene>
    <name evidence="4" type="ORF">WKI299_LOCUS5550</name>
</gene>
<comment type="similarity">
    <text evidence="1">Belongs to the deoxyhypusine synthase family.</text>
</comment>
<sequence>MTIIQQFVESQPSIKSLNFLPLNALHTGCLILGGEIVKHHIFNANAMRSEADYVVVLNTTMEYDGSDSGANLDEAVSWARIRPNAQAVNVFGAAFILFSLLVARTFAFQDEKNA</sequence>
<dbReference type="SUPFAM" id="SSF52467">
    <property type="entry name" value="DHS-like NAD/FAD-binding domain"/>
    <property type="match status" value="1"/>
</dbReference>
<dbReference type="Gene3D" id="3.40.910.10">
    <property type="entry name" value="Deoxyhypusine synthase"/>
    <property type="match status" value="1"/>
</dbReference>
<keyword evidence="3" id="KW-0812">Transmembrane</keyword>
<evidence type="ECO:0000256" key="2">
    <source>
        <dbReference type="ARBA" id="ARBA00023027"/>
    </source>
</evidence>
<organism evidence="4 5">
    <name type="scientific">Rotaria magnacalcarata</name>
    <dbReference type="NCBI Taxonomy" id="392030"/>
    <lineage>
        <taxon>Eukaryota</taxon>
        <taxon>Metazoa</taxon>
        <taxon>Spiralia</taxon>
        <taxon>Gnathifera</taxon>
        <taxon>Rotifera</taxon>
        <taxon>Eurotatoria</taxon>
        <taxon>Bdelloidea</taxon>
        <taxon>Philodinida</taxon>
        <taxon>Philodinidae</taxon>
        <taxon>Rotaria</taxon>
    </lineage>
</organism>
<comment type="caution">
    <text evidence="4">The sequence shown here is derived from an EMBL/GenBank/DDBJ whole genome shotgun (WGS) entry which is preliminary data.</text>
</comment>
<dbReference type="InterPro" id="IPR036982">
    <property type="entry name" value="Deoxyhypusine_synthase_sf"/>
</dbReference>